<reference evidence="1" key="1">
    <citation type="submission" date="2024-09" db="EMBL/GenBank/DDBJ databases">
        <title>Draft Genome Sequences of Neofusicoccum parvum.</title>
        <authorList>
            <person name="Ashida A."/>
            <person name="Camagna M."/>
            <person name="Tanaka A."/>
            <person name="Takemoto D."/>
        </authorList>
    </citation>
    <scope>NUCLEOTIDE SEQUENCE</scope>
    <source>
        <strain evidence="1">PPO83</strain>
    </source>
</reference>
<evidence type="ECO:0000313" key="2">
    <source>
        <dbReference type="Proteomes" id="UP001165186"/>
    </source>
</evidence>
<keyword evidence="2" id="KW-1185">Reference proteome</keyword>
<gene>
    <name evidence="1" type="primary">g7574</name>
    <name evidence="1" type="ORF">NpPPO83_00007574</name>
</gene>
<name>A0ACB5SCW3_9PEZI</name>
<evidence type="ECO:0000313" key="1">
    <source>
        <dbReference type="EMBL" id="GME35167.1"/>
    </source>
</evidence>
<organism evidence="1 2">
    <name type="scientific">Neofusicoccum parvum</name>
    <dbReference type="NCBI Taxonomy" id="310453"/>
    <lineage>
        <taxon>Eukaryota</taxon>
        <taxon>Fungi</taxon>
        <taxon>Dikarya</taxon>
        <taxon>Ascomycota</taxon>
        <taxon>Pezizomycotina</taxon>
        <taxon>Dothideomycetes</taxon>
        <taxon>Dothideomycetes incertae sedis</taxon>
        <taxon>Botryosphaeriales</taxon>
        <taxon>Botryosphaeriaceae</taxon>
        <taxon>Neofusicoccum</taxon>
    </lineage>
</organism>
<proteinExistence type="predicted"/>
<dbReference type="EMBL" id="BSXG01000264">
    <property type="protein sequence ID" value="GME35167.1"/>
    <property type="molecule type" value="Genomic_DNA"/>
</dbReference>
<sequence length="487" mass="52737">MRELVRERVLVEWQDEPGGTSVLGSVTAVNKEQTELLLCVDLDASGRAFIRLSLAVAIHAHGRSRPRTVLLVLPPDALEAPSFTFETLRISQVDAASAIHEAGLSPDGYILRASFELGALGYAVLPNTTVTSIKPATLTASGMLRAMRLLSETRRFVAYIQPSDYARVGLAQMAEHVRGRRLKPPAWEDQFGNQAQRVDWDSLCSGPAASRRKKRRRSFDKSSPPPYDDRSRPALQVGDAPLPSSPRCLGPPAPAYIPPTPSPPTRSASPEVQVRRTCTPAMAPSAVSIVPEIPLPSQQHPPPQPPPAFPTPIHALLADAPAEQVRAHLTRILTTFLTKAFSCNAALYSNNSVRGPLRAMVWHARNGDVTSFCAARVRCAARFFYDLAEQEQRRRRPMAAAPYVADMEGLLAWMLGTDGDAFADVLCWGELLELGRAACGAVEAGAELGGRESQALVRYNRCKSACVARLLAFVVVGEEEEGGDAGV</sequence>
<dbReference type="Proteomes" id="UP001165186">
    <property type="component" value="Unassembled WGS sequence"/>
</dbReference>
<protein>
    <submittedName>
        <fullName evidence="1">Uncharacterized protein</fullName>
    </submittedName>
</protein>
<comment type="caution">
    <text evidence="1">The sequence shown here is derived from an EMBL/GenBank/DDBJ whole genome shotgun (WGS) entry which is preliminary data.</text>
</comment>
<accession>A0ACB5SCW3</accession>